<reference evidence="1" key="1">
    <citation type="journal article" date="2021" name="Proc. Natl. Acad. Sci. U.S.A.">
        <title>A Catalog of Tens of Thousands of Viruses from Human Metagenomes Reveals Hidden Associations with Chronic Diseases.</title>
        <authorList>
            <person name="Tisza M.J."/>
            <person name="Buck C.B."/>
        </authorList>
    </citation>
    <scope>NUCLEOTIDE SEQUENCE</scope>
    <source>
        <strain evidence="1">Ctcc24</strain>
    </source>
</reference>
<name>A0A8S5Q2X7_9CAUD</name>
<proteinExistence type="predicted"/>
<organism evidence="1">
    <name type="scientific">Siphoviridae sp. ctcC24</name>
    <dbReference type="NCBI Taxonomy" id="2825570"/>
    <lineage>
        <taxon>Viruses</taxon>
        <taxon>Duplodnaviria</taxon>
        <taxon>Heunggongvirae</taxon>
        <taxon>Uroviricota</taxon>
        <taxon>Caudoviricetes</taxon>
    </lineage>
</organism>
<accession>A0A8S5Q2X7</accession>
<sequence>MHKKVVHPKSIDPPGIVKYGAMSGLMTTPLPSSQEIPKIKY</sequence>
<dbReference type="EMBL" id="BK015559">
    <property type="protein sequence ID" value="DAE12892.1"/>
    <property type="molecule type" value="Genomic_DNA"/>
</dbReference>
<protein>
    <submittedName>
        <fullName evidence="1">Uncharacterized protein</fullName>
    </submittedName>
</protein>
<evidence type="ECO:0000313" key="1">
    <source>
        <dbReference type="EMBL" id="DAE12892.1"/>
    </source>
</evidence>